<dbReference type="Proteomes" id="UP000194450">
    <property type="component" value="Unassembled WGS sequence"/>
</dbReference>
<keyword evidence="1" id="KW-0732">Signal</keyword>
<organism evidence="2 3">
    <name type="scientific">Pseudidiomarina planktonica</name>
    <dbReference type="NCBI Taxonomy" id="1323738"/>
    <lineage>
        <taxon>Bacteria</taxon>
        <taxon>Pseudomonadati</taxon>
        <taxon>Pseudomonadota</taxon>
        <taxon>Gammaproteobacteria</taxon>
        <taxon>Alteromonadales</taxon>
        <taxon>Idiomarinaceae</taxon>
        <taxon>Pseudidiomarina</taxon>
    </lineage>
</organism>
<evidence type="ECO:0000313" key="3">
    <source>
        <dbReference type="Proteomes" id="UP000194450"/>
    </source>
</evidence>
<reference evidence="3" key="1">
    <citation type="submission" date="2017-04" db="EMBL/GenBank/DDBJ databases">
        <authorList>
            <person name="Varghese N."/>
            <person name="Submissions S."/>
        </authorList>
    </citation>
    <scope>NUCLEOTIDE SEQUENCE [LARGE SCALE GENOMIC DNA]</scope>
</reference>
<accession>A0A1Y6FYD1</accession>
<dbReference type="AlphaFoldDB" id="A0A1Y6FYD1"/>
<keyword evidence="3" id="KW-1185">Reference proteome</keyword>
<dbReference type="EMBL" id="FXWH01000004">
    <property type="protein sequence ID" value="SMQ80707.1"/>
    <property type="molecule type" value="Genomic_DNA"/>
</dbReference>
<proteinExistence type="predicted"/>
<dbReference type="OrthoDB" id="6240583at2"/>
<gene>
    <name evidence="2" type="ORF">SAMN06297229_2330</name>
</gene>
<protein>
    <submittedName>
        <fullName evidence="2">Uncharacterized protein</fullName>
    </submittedName>
</protein>
<feature type="chain" id="PRO_5013346000" evidence="1">
    <location>
        <begin position="27"/>
        <end position="281"/>
    </location>
</feature>
<sequence length="281" mass="30825">MVRVPHSLLTCAILTALSFTTCKAIALPQTTESQSSPQQERGSVVVDDKQQRLTKAYERLLDQQLKQNLSIVRSVRVLVNNYPEHINPILNAAFNKEPRHYSHIIRAAILTEPALTQDIVITSIARDMDSPANIVRIAIKAEPGYIDDIVRAASLIAPYELDSIVQAAVESDPEMTQQVLMSANDTSPGKLAQFMDSALNALPALGDYLLSTMQSIIPYLDKDVSPEEQELMQREKTKDILRGALQAGMTKEEIESAATAAGLNTQDLDSVALELHNAPPN</sequence>
<evidence type="ECO:0000256" key="1">
    <source>
        <dbReference type="SAM" id="SignalP"/>
    </source>
</evidence>
<evidence type="ECO:0000313" key="2">
    <source>
        <dbReference type="EMBL" id="SMQ80707.1"/>
    </source>
</evidence>
<feature type="signal peptide" evidence="1">
    <location>
        <begin position="1"/>
        <end position="26"/>
    </location>
</feature>
<name>A0A1Y6FYD1_9GAMM</name>
<dbReference type="RefSeq" id="WP_086435473.1">
    <property type="nucleotide sequence ID" value="NZ_FXWH01000004.1"/>
</dbReference>